<keyword evidence="6 9" id="KW-0406">Ion transport</keyword>
<dbReference type="Pfam" id="PF01741">
    <property type="entry name" value="MscL"/>
    <property type="match status" value="1"/>
</dbReference>
<keyword evidence="4 9" id="KW-0812">Transmembrane</keyword>
<comment type="caution">
    <text evidence="11">The sequence shown here is derived from an EMBL/GenBank/DDBJ whole genome shotgun (WGS) entry which is preliminary data.</text>
</comment>
<dbReference type="PANTHER" id="PTHR30266">
    <property type="entry name" value="MECHANOSENSITIVE CHANNEL MSCL"/>
    <property type="match status" value="1"/>
</dbReference>
<evidence type="ECO:0000256" key="8">
    <source>
        <dbReference type="ARBA" id="ARBA00023303"/>
    </source>
</evidence>
<comment type="subunit">
    <text evidence="9">Homopentamer.</text>
</comment>
<comment type="function">
    <text evidence="9">Channel that opens in response to stretch forces in the membrane lipid bilayer. May participate in the regulation of osmotic pressure changes within the cell.</text>
</comment>
<dbReference type="SUPFAM" id="SSF81330">
    <property type="entry name" value="Gated mechanosensitive channel"/>
    <property type="match status" value="1"/>
</dbReference>
<dbReference type="Gene3D" id="1.10.1200.120">
    <property type="entry name" value="Large-conductance mechanosensitive channel, MscL, domain 1"/>
    <property type="match status" value="1"/>
</dbReference>
<dbReference type="NCBIfam" id="TIGR00220">
    <property type="entry name" value="mscL"/>
    <property type="match status" value="1"/>
</dbReference>
<evidence type="ECO:0000256" key="1">
    <source>
        <dbReference type="ARBA" id="ARBA00004141"/>
    </source>
</evidence>
<evidence type="ECO:0000256" key="10">
    <source>
        <dbReference type="SAM" id="MobiDB-lite"/>
    </source>
</evidence>
<organism evidence="11 12">
    <name type="scientific">Bogoriella caseilytica</name>
    <dbReference type="NCBI Taxonomy" id="56055"/>
    <lineage>
        <taxon>Bacteria</taxon>
        <taxon>Bacillati</taxon>
        <taxon>Actinomycetota</taxon>
        <taxon>Actinomycetes</taxon>
        <taxon>Micrococcales</taxon>
        <taxon>Bogoriellaceae</taxon>
        <taxon>Bogoriella</taxon>
    </lineage>
</organism>
<keyword evidence="12" id="KW-1185">Reference proteome</keyword>
<keyword evidence="3 9" id="KW-1003">Cell membrane</keyword>
<evidence type="ECO:0000256" key="3">
    <source>
        <dbReference type="ARBA" id="ARBA00022475"/>
    </source>
</evidence>
<dbReference type="HAMAP" id="MF_00115">
    <property type="entry name" value="MscL"/>
    <property type="match status" value="1"/>
</dbReference>
<evidence type="ECO:0000256" key="6">
    <source>
        <dbReference type="ARBA" id="ARBA00023065"/>
    </source>
</evidence>
<dbReference type="PRINTS" id="PR01264">
    <property type="entry name" value="MECHCHANNEL"/>
</dbReference>
<keyword evidence="2 9" id="KW-0813">Transport</keyword>
<evidence type="ECO:0000313" key="12">
    <source>
        <dbReference type="Proteomes" id="UP000280668"/>
    </source>
</evidence>
<gene>
    <name evidence="9" type="primary">mscL</name>
    <name evidence="11" type="ORF">EDD31_1777</name>
</gene>
<dbReference type="GO" id="GO:0005886">
    <property type="term" value="C:plasma membrane"/>
    <property type="evidence" value="ECO:0007669"/>
    <property type="project" value="UniProtKB-SubCell"/>
</dbReference>
<evidence type="ECO:0000256" key="5">
    <source>
        <dbReference type="ARBA" id="ARBA00022989"/>
    </source>
</evidence>
<dbReference type="AlphaFoldDB" id="A0A3N2BDR8"/>
<dbReference type="GO" id="GO:0008381">
    <property type="term" value="F:mechanosensitive monoatomic ion channel activity"/>
    <property type="evidence" value="ECO:0007669"/>
    <property type="project" value="UniProtKB-UniRule"/>
</dbReference>
<feature type="transmembrane region" description="Helical" evidence="9">
    <location>
        <begin position="12"/>
        <end position="35"/>
    </location>
</feature>
<keyword evidence="7 9" id="KW-0472">Membrane</keyword>
<dbReference type="InterPro" id="IPR037673">
    <property type="entry name" value="MSC/AndL"/>
</dbReference>
<sequence>MIKGFKEFIARGNAIDLAVGLVIGAAFTAIVTALVEQVLNPLIGGIFGEPNFDNVLVITMQTGLAEEPAEIRPFAVATALLNFLIIALAIYFMVVLPMNRFAEHRAKGKEAQPEGPSEDVLVLREIRDMLAQQTGQSPPSSAAPGTPDAPHADGPRAGRPPA</sequence>
<dbReference type="PANTHER" id="PTHR30266:SF2">
    <property type="entry name" value="LARGE-CONDUCTANCE MECHANOSENSITIVE CHANNEL"/>
    <property type="match status" value="1"/>
</dbReference>
<dbReference type="Proteomes" id="UP000280668">
    <property type="component" value="Unassembled WGS sequence"/>
</dbReference>
<accession>A0A3N2BDR8</accession>
<dbReference type="InterPro" id="IPR001185">
    <property type="entry name" value="MS_channel"/>
</dbReference>
<reference evidence="11 12" key="1">
    <citation type="submission" date="2018-11" db="EMBL/GenBank/DDBJ databases">
        <title>Sequencing the genomes of 1000 actinobacteria strains.</title>
        <authorList>
            <person name="Klenk H.-P."/>
        </authorList>
    </citation>
    <scope>NUCLEOTIDE SEQUENCE [LARGE SCALE GENOMIC DNA]</scope>
    <source>
        <strain evidence="11 12">DSM 11294</strain>
    </source>
</reference>
<evidence type="ECO:0000256" key="9">
    <source>
        <dbReference type="HAMAP-Rule" id="MF_00115"/>
    </source>
</evidence>
<dbReference type="InterPro" id="IPR036019">
    <property type="entry name" value="MscL_channel"/>
</dbReference>
<feature type="region of interest" description="Disordered" evidence="10">
    <location>
        <begin position="132"/>
        <end position="162"/>
    </location>
</feature>
<feature type="transmembrane region" description="Helical" evidence="9">
    <location>
        <begin position="74"/>
        <end position="96"/>
    </location>
</feature>
<protein>
    <recommendedName>
        <fullName evidence="9">Large-conductance mechanosensitive channel</fullName>
    </recommendedName>
</protein>
<dbReference type="OrthoDB" id="9810350at2"/>
<evidence type="ECO:0000256" key="7">
    <source>
        <dbReference type="ARBA" id="ARBA00023136"/>
    </source>
</evidence>
<comment type="subcellular location">
    <subcellularLocation>
        <location evidence="9">Cell membrane</location>
        <topology evidence="9">Multi-pass membrane protein</topology>
    </subcellularLocation>
    <subcellularLocation>
        <location evidence="1">Membrane</location>
        <topology evidence="1">Multi-pass membrane protein</topology>
    </subcellularLocation>
</comment>
<keyword evidence="5 9" id="KW-1133">Transmembrane helix</keyword>
<evidence type="ECO:0000256" key="2">
    <source>
        <dbReference type="ARBA" id="ARBA00022448"/>
    </source>
</evidence>
<evidence type="ECO:0000256" key="4">
    <source>
        <dbReference type="ARBA" id="ARBA00022692"/>
    </source>
</evidence>
<dbReference type="EMBL" id="RKHK01000001">
    <property type="protein sequence ID" value="ROR73399.1"/>
    <property type="molecule type" value="Genomic_DNA"/>
</dbReference>
<proteinExistence type="inferred from homology"/>
<dbReference type="RefSeq" id="WP_123303821.1">
    <property type="nucleotide sequence ID" value="NZ_RKHK01000001.1"/>
</dbReference>
<evidence type="ECO:0000313" key="11">
    <source>
        <dbReference type="EMBL" id="ROR73399.1"/>
    </source>
</evidence>
<comment type="similarity">
    <text evidence="9">Belongs to the MscL family.</text>
</comment>
<name>A0A3N2BDR8_9MICO</name>
<keyword evidence="8 9" id="KW-0407">Ion channel</keyword>